<dbReference type="PROSITE" id="PS50240">
    <property type="entry name" value="TRYPSIN_DOM"/>
    <property type="match status" value="1"/>
</dbReference>
<dbReference type="InterPro" id="IPR018114">
    <property type="entry name" value="TRYPSIN_HIS"/>
</dbReference>
<comment type="catalytic activity">
    <reaction evidence="1">
        <text>Preferential cleavage: Arg-|-Xaa, Lys-|-Xaa.</text>
        <dbReference type="EC" id="3.4.21.10"/>
    </reaction>
</comment>
<accession>A0A0V1NAI5</accession>
<dbReference type="GO" id="GO:0006508">
    <property type="term" value="P:proteolysis"/>
    <property type="evidence" value="ECO:0007669"/>
    <property type="project" value="UniProtKB-KW"/>
</dbReference>
<keyword evidence="4" id="KW-1015">Disulfide bond</keyword>
<keyword evidence="5" id="KW-0720">Serine protease</keyword>
<keyword evidence="8" id="KW-1185">Reference proteome</keyword>
<dbReference type="InterPro" id="IPR033116">
    <property type="entry name" value="TRYPSIN_SER"/>
</dbReference>
<dbReference type="PROSITE" id="PS00134">
    <property type="entry name" value="TRYPSIN_HIS"/>
    <property type="match status" value="1"/>
</dbReference>
<dbReference type="GO" id="GO:0004252">
    <property type="term" value="F:serine-type endopeptidase activity"/>
    <property type="evidence" value="ECO:0007669"/>
    <property type="project" value="InterPro"/>
</dbReference>
<dbReference type="AlphaFoldDB" id="A0A0V1NAI5"/>
<dbReference type="SUPFAM" id="SSF50494">
    <property type="entry name" value="Trypsin-like serine proteases"/>
    <property type="match status" value="1"/>
</dbReference>
<dbReference type="EMBL" id="JYDO01000001">
    <property type="protein sequence ID" value="KRZ81005.1"/>
    <property type="molecule type" value="Genomic_DNA"/>
</dbReference>
<proteinExistence type="predicted"/>
<organism evidence="7 8">
    <name type="scientific">Trichinella papuae</name>
    <dbReference type="NCBI Taxonomy" id="268474"/>
    <lineage>
        <taxon>Eukaryota</taxon>
        <taxon>Metazoa</taxon>
        <taxon>Ecdysozoa</taxon>
        <taxon>Nematoda</taxon>
        <taxon>Enoplea</taxon>
        <taxon>Dorylaimia</taxon>
        <taxon>Trichinellida</taxon>
        <taxon>Trichinellidae</taxon>
        <taxon>Trichinella</taxon>
    </lineage>
</organism>
<evidence type="ECO:0000313" key="7">
    <source>
        <dbReference type="EMBL" id="KRZ81005.1"/>
    </source>
</evidence>
<evidence type="ECO:0000259" key="6">
    <source>
        <dbReference type="PROSITE" id="PS50240"/>
    </source>
</evidence>
<dbReference type="PANTHER" id="PTHR24252:SF8">
    <property type="entry name" value="ACROSIN"/>
    <property type="match status" value="1"/>
</dbReference>
<dbReference type="Pfam" id="PF00089">
    <property type="entry name" value="Trypsin"/>
    <property type="match status" value="1"/>
</dbReference>
<dbReference type="InterPro" id="IPR001314">
    <property type="entry name" value="Peptidase_S1A"/>
</dbReference>
<dbReference type="InterPro" id="IPR009003">
    <property type="entry name" value="Peptidase_S1_PA"/>
</dbReference>
<dbReference type="STRING" id="268474.A0A0V1NAI5"/>
<dbReference type="PANTHER" id="PTHR24252">
    <property type="entry name" value="ACROSIN-RELATED"/>
    <property type="match status" value="1"/>
</dbReference>
<evidence type="ECO:0000256" key="3">
    <source>
        <dbReference type="ARBA" id="ARBA00017161"/>
    </source>
</evidence>
<dbReference type="PROSITE" id="PS00135">
    <property type="entry name" value="TRYPSIN_SER"/>
    <property type="match status" value="1"/>
</dbReference>
<sequence>MKSMKFSLHSVIALSSAIQIEQQISANVYLLKIIPAKNRKCDECIKCLCATNSNYIRPVWKRMNFAIVSFFTVLCYCSYVANGCGEGPSEKKLDGVKGNRIVNGAVAIPHTFPWLAHITIESKRKNLFPDLRTCTGALIDTPKMTNSSVYVITAAHCFRSNKGPFGNPQIAHVSFASHDMSTEEPLRKKRTSAKIITHDGYQKHQVSINDIALVKLKKPIPYSSYVRSVCLPQSGDKIQGKVCYFAGWGRTVKGSALSSGKELMYASFGKFQETDNMIYTLDKNSASIAKGDSGGPLMCIRPGEKSWVQHGVASVSVGGLTNVFTRVSAFTSWVTYKLEEK</sequence>
<keyword evidence="5" id="KW-0645">Protease</keyword>
<evidence type="ECO:0000256" key="2">
    <source>
        <dbReference type="ARBA" id="ARBA00012050"/>
    </source>
</evidence>
<gene>
    <name evidence="7" type="primary">CELA2A</name>
    <name evidence="7" type="ORF">T10_13470</name>
</gene>
<evidence type="ECO:0000256" key="1">
    <source>
        <dbReference type="ARBA" id="ARBA00001656"/>
    </source>
</evidence>
<protein>
    <recommendedName>
        <fullName evidence="3">Acrosin</fullName>
        <ecNumber evidence="2">3.4.21.10</ecNumber>
    </recommendedName>
</protein>
<dbReference type="Gene3D" id="2.40.10.10">
    <property type="entry name" value="Trypsin-like serine proteases"/>
    <property type="match status" value="1"/>
</dbReference>
<dbReference type="Proteomes" id="UP000054843">
    <property type="component" value="Unassembled WGS sequence"/>
</dbReference>
<dbReference type="EC" id="3.4.21.10" evidence="2"/>
<dbReference type="OrthoDB" id="6376138at2759"/>
<evidence type="ECO:0000256" key="4">
    <source>
        <dbReference type="ARBA" id="ARBA00023157"/>
    </source>
</evidence>
<evidence type="ECO:0000313" key="8">
    <source>
        <dbReference type="Proteomes" id="UP000054843"/>
    </source>
</evidence>
<feature type="domain" description="Peptidase S1" evidence="6">
    <location>
        <begin position="101"/>
        <end position="339"/>
    </location>
</feature>
<dbReference type="SMART" id="SM00020">
    <property type="entry name" value="Tryp_SPc"/>
    <property type="match status" value="1"/>
</dbReference>
<name>A0A0V1NAI5_9BILA</name>
<comment type="caution">
    <text evidence="7">The sequence shown here is derived from an EMBL/GenBank/DDBJ whole genome shotgun (WGS) entry which is preliminary data.</text>
</comment>
<dbReference type="InterPro" id="IPR001254">
    <property type="entry name" value="Trypsin_dom"/>
</dbReference>
<reference evidence="7 8" key="1">
    <citation type="submission" date="2015-01" db="EMBL/GenBank/DDBJ databases">
        <title>Evolution of Trichinella species and genotypes.</title>
        <authorList>
            <person name="Korhonen P.K."/>
            <person name="Edoardo P."/>
            <person name="Giuseppe L.R."/>
            <person name="Gasser R.B."/>
        </authorList>
    </citation>
    <scope>NUCLEOTIDE SEQUENCE [LARGE SCALE GENOMIC DNA]</scope>
    <source>
        <strain evidence="7">ISS1980</strain>
    </source>
</reference>
<evidence type="ECO:0000256" key="5">
    <source>
        <dbReference type="RuleBase" id="RU363034"/>
    </source>
</evidence>
<dbReference type="InterPro" id="IPR043504">
    <property type="entry name" value="Peptidase_S1_PA_chymotrypsin"/>
</dbReference>
<dbReference type="PRINTS" id="PR00722">
    <property type="entry name" value="CHYMOTRYPSIN"/>
</dbReference>
<dbReference type="CDD" id="cd00190">
    <property type="entry name" value="Tryp_SPc"/>
    <property type="match status" value="1"/>
</dbReference>
<keyword evidence="5" id="KW-0378">Hydrolase</keyword>